<keyword evidence="3" id="KW-1185">Reference proteome</keyword>
<evidence type="ECO:0000313" key="2">
    <source>
        <dbReference type="EMBL" id="BAI96309.1"/>
    </source>
</evidence>
<gene>
    <name evidence="2" type="ordered locus">SJA_C1-14750</name>
</gene>
<organism evidence="2 3">
    <name type="scientific">Sphingobium indicum (strain DSM 16413 / CCM 7287 / MTCC 6362 / UT26 / NBRC 101211 / UT26S)</name>
    <name type="common">Sphingobium japonicum</name>
    <dbReference type="NCBI Taxonomy" id="452662"/>
    <lineage>
        <taxon>Bacteria</taxon>
        <taxon>Pseudomonadati</taxon>
        <taxon>Pseudomonadota</taxon>
        <taxon>Alphaproteobacteria</taxon>
        <taxon>Sphingomonadales</taxon>
        <taxon>Sphingomonadaceae</taxon>
        <taxon>Sphingobium</taxon>
    </lineage>
</organism>
<dbReference type="AlphaFoldDB" id="D4Z127"/>
<reference evidence="2 3" key="1">
    <citation type="journal article" date="2010" name="J. Bacteriol.">
        <title>Complete genome sequence of the representative gamma-hexachlorocyclohexane-degrading bacterium Sphingobium japonicum UT26.</title>
        <authorList>
            <person name="Nagata Y."/>
            <person name="Ohtsubo Y."/>
            <person name="Endo R."/>
            <person name="Ichikawa N."/>
            <person name="Ankai A."/>
            <person name="Oguchi A."/>
            <person name="Fukui S."/>
            <person name="Fujita N."/>
            <person name="Tsuda M."/>
        </authorList>
    </citation>
    <scope>NUCLEOTIDE SEQUENCE [LARGE SCALE GENOMIC DNA]</scope>
    <source>
        <strain evidence="3">DSM 16413 / CCM 7287 / MTCC 6362 / UT26 / NBRC 101211 / UT26S</strain>
    </source>
</reference>
<dbReference type="Proteomes" id="UP000007753">
    <property type="component" value="Chromosome 1"/>
</dbReference>
<dbReference type="KEGG" id="sjp:SJA_C1-14750"/>
<dbReference type="STRING" id="452662.SJA_C1-14750"/>
<dbReference type="RefSeq" id="WP_013039847.1">
    <property type="nucleotide sequence ID" value="NC_014006.1"/>
</dbReference>
<evidence type="ECO:0000256" key="1">
    <source>
        <dbReference type="SAM" id="MobiDB-lite"/>
    </source>
</evidence>
<name>D4Z127_SPHIU</name>
<protein>
    <submittedName>
        <fullName evidence="2">Uncharacterized protein</fullName>
    </submittedName>
</protein>
<evidence type="ECO:0000313" key="3">
    <source>
        <dbReference type="Proteomes" id="UP000007753"/>
    </source>
</evidence>
<dbReference type="GeneID" id="51750301"/>
<sequence>MHMSKDARLSPRAHETAQDRPDLIAAIMQAFRALHRIAWSAPWAEERR</sequence>
<feature type="region of interest" description="Disordered" evidence="1">
    <location>
        <begin position="1"/>
        <end position="20"/>
    </location>
</feature>
<dbReference type="EMBL" id="AP010803">
    <property type="protein sequence ID" value="BAI96309.1"/>
    <property type="molecule type" value="Genomic_DNA"/>
</dbReference>
<proteinExistence type="predicted"/>
<dbReference type="HOGENOM" id="CLU_212220_0_0_5"/>
<accession>D4Z127</accession>